<proteinExistence type="predicted"/>
<sequence>MRRLELPSTSEALREGLRLLVREAAEISAAEEIQSFYGGRPAPLPDGVAEATEEELAAADAAQW</sequence>
<gene>
    <name evidence="1" type="ORF">JQS43_23915</name>
</gene>
<dbReference type="AlphaFoldDB" id="A0A895YPX7"/>
<name>A0A895YPX7_9ACTN</name>
<keyword evidence="2" id="KW-1185">Reference proteome</keyword>
<organism evidence="1 2">
    <name type="scientific">Natronosporangium hydrolyticum</name>
    <dbReference type="NCBI Taxonomy" id="2811111"/>
    <lineage>
        <taxon>Bacteria</taxon>
        <taxon>Bacillati</taxon>
        <taxon>Actinomycetota</taxon>
        <taxon>Actinomycetes</taxon>
        <taxon>Micromonosporales</taxon>
        <taxon>Micromonosporaceae</taxon>
        <taxon>Natronosporangium</taxon>
    </lineage>
</organism>
<evidence type="ECO:0000313" key="2">
    <source>
        <dbReference type="Proteomes" id="UP000662857"/>
    </source>
</evidence>
<reference evidence="1" key="1">
    <citation type="submission" date="2021-02" db="EMBL/GenBank/DDBJ databases">
        <title>Natrosporangium hydrolyticum gen. nov., sp. nov, a haloalkaliphilic actinobacterium from a soda solonchak soil.</title>
        <authorList>
            <person name="Sorokin D.Y."/>
            <person name="Khijniak T.V."/>
            <person name="Zakharycheva A.P."/>
            <person name="Boueva O.V."/>
            <person name="Ariskina E.V."/>
            <person name="Hahnke R.L."/>
            <person name="Bunk B."/>
            <person name="Sproer C."/>
            <person name="Schumann P."/>
            <person name="Evtushenko L.I."/>
            <person name="Kublanov I.V."/>
        </authorList>
    </citation>
    <scope>NUCLEOTIDE SEQUENCE</scope>
    <source>
        <strain evidence="1">DSM 106523</strain>
    </source>
</reference>
<dbReference type="KEGG" id="nhy:JQS43_23915"/>
<evidence type="ECO:0000313" key="1">
    <source>
        <dbReference type="EMBL" id="QSB17539.1"/>
    </source>
</evidence>
<protein>
    <submittedName>
        <fullName evidence="1">Uncharacterized protein</fullName>
    </submittedName>
</protein>
<dbReference type="EMBL" id="CP070499">
    <property type="protein sequence ID" value="QSB17539.1"/>
    <property type="molecule type" value="Genomic_DNA"/>
</dbReference>
<accession>A0A895YPX7</accession>
<dbReference type="Proteomes" id="UP000662857">
    <property type="component" value="Chromosome"/>
</dbReference>